<dbReference type="PRINTS" id="PR01047">
    <property type="entry name" value="TRNASYNTHTHR"/>
</dbReference>
<dbReference type="Pfam" id="PF07973">
    <property type="entry name" value="tRNA_SAD"/>
    <property type="match status" value="1"/>
</dbReference>
<dbReference type="InterPro" id="IPR006195">
    <property type="entry name" value="aa-tRNA-synth_II"/>
</dbReference>
<keyword evidence="7 13" id="KW-0862">Zinc</keyword>
<dbReference type="FunFam" id="3.40.50.800:FF:000001">
    <property type="entry name" value="Threonine--tRNA ligase"/>
    <property type="match status" value="1"/>
</dbReference>
<dbReference type="Proteomes" id="UP000054705">
    <property type="component" value="Unassembled WGS sequence"/>
</dbReference>
<evidence type="ECO:0000313" key="17">
    <source>
        <dbReference type="Proteomes" id="UP000054705"/>
    </source>
</evidence>
<dbReference type="GO" id="GO:0006435">
    <property type="term" value="P:threonyl-tRNA aminoacylation"/>
    <property type="evidence" value="ECO:0007669"/>
    <property type="project" value="UniProtKB-UniRule"/>
</dbReference>
<feature type="binding site" evidence="13">
    <location>
        <position position="514"/>
    </location>
    <ligand>
        <name>Zn(2+)</name>
        <dbReference type="ChEBI" id="CHEBI:29105"/>
        <note>catalytic</note>
    </ligand>
</feature>
<evidence type="ECO:0000256" key="7">
    <source>
        <dbReference type="ARBA" id="ARBA00022833"/>
    </source>
</evidence>
<dbReference type="InterPro" id="IPR033728">
    <property type="entry name" value="ThrRS_core"/>
</dbReference>
<evidence type="ECO:0000256" key="4">
    <source>
        <dbReference type="ARBA" id="ARBA00022598"/>
    </source>
</evidence>
<comment type="cofactor">
    <cofactor evidence="13">
        <name>Zn(2+)</name>
        <dbReference type="ChEBI" id="CHEBI:29105"/>
    </cofactor>
    <text evidence="13">Binds 1 zinc ion per subunit.</text>
</comment>
<dbReference type="Gene3D" id="3.40.50.800">
    <property type="entry name" value="Anticodon-binding domain"/>
    <property type="match status" value="1"/>
</dbReference>
<keyword evidence="4 13" id="KW-0436">Ligase</keyword>
<dbReference type="AlphaFoldDB" id="A0A124FZE2"/>
<dbReference type="PATRIC" id="fig|110500.4.peg.274"/>
<dbReference type="EMBL" id="LGGS01000005">
    <property type="protein sequence ID" value="KUK84082.1"/>
    <property type="molecule type" value="Genomic_DNA"/>
</dbReference>
<dbReference type="GO" id="GO:0000049">
    <property type="term" value="F:tRNA binding"/>
    <property type="evidence" value="ECO:0007669"/>
    <property type="project" value="UniProtKB-KW"/>
</dbReference>
<dbReference type="SUPFAM" id="SSF52954">
    <property type="entry name" value="Class II aaRS ABD-related"/>
    <property type="match status" value="1"/>
</dbReference>
<dbReference type="GO" id="GO:0004829">
    <property type="term" value="F:threonine-tRNA ligase activity"/>
    <property type="evidence" value="ECO:0007669"/>
    <property type="project" value="UniProtKB-UniRule"/>
</dbReference>
<dbReference type="EC" id="6.1.1.3" evidence="13"/>
<evidence type="ECO:0000256" key="8">
    <source>
        <dbReference type="ARBA" id="ARBA00022840"/>
    </source>
</evidence>
<organism evidence="16 17">
    <name type="scientific">Pelotomaculum thermopropionicum</name>
    <dbReference type="NCBI Taxonomy" id="110500"/>
    <lineage>
        <taxon>Bacteria</taxon>
        <taxon>Bacillati</taxon>
        <taxon>Bacillota</taxon>
        <taxon>Clostridia</taxon>
        <taxon>Eubacteriales</taxon>
        <taxon>Desulfotomaculaceae</taxon>
        <taxon>Pelotomaculum</taxon>
    </lineage>
</organism>
<comment type="subcellular location">
    <subcellularLocation>
        <location evidence="13">Cytoplasm</location>
    </subcellularLocation>
</comment>
<evidence type="ECO:0000256" key="2">
    <source>
        <dbReference type="ARBA" id="ARBA00022490"/>
    </source>
</evidence>
<evidence type="ECO:0000256" key="12">
    <source>
        <dbReference type="ARBA" id="ARBA00049515"/>
    </source>
</evidence>
<dbReference type="GO" id="GO:0140096">
    <property type="term" value="F:catalytic activity, acting on a protein"/>
    <property type="evidence" value="ECO:0007669"/>
    <property type="project" value="UniProtKB-ARBA"/>
</dbReference>
<dbReference type="FunFam" id="3.30.54.20:FF:000002">
    <property type="entry name" value="Threonine--tRNA ligase"/>
    <property type="match status" value="1"/>
</dbReference>
<dbReference type="GO" id="GO:0016740">
    <property type="term" value="F:transferase activity"/>
    <property type="evidence" value="ECO:0007669"/>
    <property type="project" value="UniProtKB-ARBA"/>
</dbReference>
<comment type="similarity">
    <text evidence="1 13">Belongs to the class-II aminoacyl-tRNA synthetase family.</text>
</comment>
<reference evidence="17" key="1">
    <citation type="journal article" date="2015" name="MBio">
        <title>Genome-Resolved Metagenomic Analysis Reveals Roles for Candidate Phyla and Other Microbial Community Members in Biogeochemical Transformations in Oil Reservoirs.</title>
        <authorList>
            <person name="Hu P."/>
            <person name="Tom L."/>
            <person name="Singh A."/>
            <person name="Thomas B.C."/>
            <person name="Baker B.J."/>
            <person name="Piceno Y.M."/>
            <person name="Andersen G.L."/>
            <person name="Banfield J.F."/>
        </authorList>
    </citation>
    <scope>NUCLEOTIDE SEQUENCE [LARGE SCALE GENOMIC DNA]</scope>
</reference>
<dbReference type="InterPro" id="IPR004095">
    <property type="entry name" value="TGS"/>
</dbReference>
<keyword evidence="10 13" id="KW-0648">Protein biosynthesis</keyword>
<comment type="subunit">
    <text evidence="13">Homodimer.</text>
</comment>
<dbReference type="PROSITE" id="PS50862">
    <property type="entry name" value="AA_TRNA_LIGASE_II"/>
    <property type="match status" value="1"/>
</dbReference>
<accession>A0A124FZE2</accession>
<comment type="caution">
    <text evidence="16">The sequence shown here is derived from an EMBL/GenBank/DDBJ whole genome shotgun (WGS) entry which is preliminary data.</text>
</comment>
<keyword evidence="6 13" id="KW-0547">Nucleotide-binding</keyword>
<evidence type="ECO:0000256" key="5">
    <source>
        <dbReference type="ARBA" id="ARBA00022723"/>
    </source>
</evidence>
<dbReference type="SMART" id="SM00863">
    <property type="entry name" value="tRNA_SAD"/>
    <property type="match status" value="1"/>
</dbReference>
<keyword evidence="3 13" id="KW-0820">tRNA-binding</keyword>
<comment type="caution">
    <text evidence="13">Lacks conserved residue(s) required for the propagation of feature annotation.</text>
</comment>
<feature type="domain" description="TGS" evidence="15">
    <location>
        <begin position="5"/>
        <end position="66"/>
    </location>
</feature>
<dbReference type="Gene3D" id="3.30.54.20">
    <property type="match status" value="1"/>
</dbReference>
<dbReference type="Pfam" id="PF00587">
    <property type="entry name" value="tRNA-synt_2b"/>
    <property type="match status" value="1"/>
</dbReference>
<feature type="domain" description="Aminoacyl-transfer RNA synthetases class-II family profile" evidence="14">
    <location>
        <begin position="271"/>
        <end position="537"/>
    </location>
</feature>
<keyword evidence="2 13" id="KW-0963">Cytoplasm</keyword>
<dbReference type="InterPro" id="IPR002314">
    <property type="entry name" value="aa-tRNA-synt_IIb"/>
</dbReference>
<dbReference type="InterPro" id="IPR012947">
    <property type="entry name" value="tRNA_SAD"/>
</dbReference>
<dbReference type="Gene3D" id="3.30.980.10">
    <property type="entry name" value="Threonyl-trna Synthetase, Chain A, domain 2"/>
    <property type="match status" value="1"/>
</dbReference>
<evidence type="ECO:0000259" key="15">
    <source>
        <dbReference type="PROSITE" id="PS51880"/>
    </source>
</evidence>
<dbReference type="FunFam" id="3.30.980.10:FF:000005">
    <property type="entry name" value="Threonyl-tRNA synthetase, mitochondrial"/>
    <property type="match status" value="1"/>
</dbReference>
<comment type="catalytic activity">
    <reaction evidence="12 13">
        <text>tRNA(Thr) + L-threonine + ATP = L-threonyl-tRNA(Thr) + AMP + diphosphate + H(+)</text>
        <dbReference type="Rhea" id="RHEA:24624"/>
        <dbReference type="Rhea" id="RHEA-COMP:9670"/>
        <dbReference type="Rhea" id="RHEA-COMP:9704"/>
        <dbReference type="ChEBI" id="CHEBI:15378"/>
        <dbReference type="ChEBI" id="CHEBI:30616"/>
        <dbReference type="ChEBI" id="CHEBI:33019"/>
        <dbReference type="ChEBI" id="CHEBI:57926"/>
        <dbReference type="ChEBI" id="CHEBI:78442"/>
        <dbReference type="ChEBI" id="CHEBI:78534"/>
        <dbReference type="ChEBI" id="CHEBI:456215"/>
        <dbReference type="EC" id="6.1.1.3"/>
    </reaction>
</comment>
<dbReference type="HAMAP" id="MF_00184">
    <property type="entry name" value="Thr_tRNA_synth"/>
    <property type="match status" value="1"/>
</dbReference>
<dbReference type="Pfam" id="PF02824">
    <property type="entry name" value="TGS"/>
    <property type="match status" value="1"/>
</dbReference>
<dbReference type="SUPFAM" id="SSF81271">
    <property type="entry name" value="TGS-like"/>
    <property type="match status" value="1"/>
</dbReference>
<evidence type="ECO:0000256" key="10">
    <source>
        <dbReference type="ARBA" id="ARBA00022917"/>
    </source>
</evidence>
<dbReference type="PANTHER" id="PTHR11451">
    <property type="entry name" value="THREONINE-TRNA LIGASE"/>
    <property type="match status" value="1"/>
</dbReference>
<protein>
    <recommendedName>
        <fullName evidence="13">Threonine--tRNA ligase</fullName>
        <ecNumber evidence="13">6.1.1.3</ecNumber>
    </recommendedName>
    <alternativeName>
        <fullName evidence="13">Threonyl-tRNA synthetase</fullName>
        <shortName evidence="13">ThrRS</shortName>
    </alternativeName>
</protein>
<evidence type="ECO:0000259" key="14">
    <source>
        <dbReference type="PROSITE" id="PS50862"/>
    </source>
</evidence>
<evidence type="ECO:0000256" key="3">
    <source>
        <dbReference type="ARBA" id="ARBA00022555"/>
    </source>
</evidence>
<evidence type="ECO:0000256" key="6">
    <source>
        <dbReference type="ARBA" id="ARBA00022741"/>
    </source>
</evidence>
<dbReference type="InterPro" id="IPR004154">
    <property type="entry name" value="Anticodon-bd"/>
</dbReference>
<dbReference type="InterPro" id="IPR012675">
    <property type="entry name" value="Beta-grasp_dom_sf"/>
</dbReference>
<dbReference type="Gene3D" id="3.10.20.30">
    <property type="match status" value="1"/>
</dbReference>
<dbReference type="InterPro" id="IPR045864">
    <property type="entry name" value="aa-tRNA-synth_II/BPL/LPL"/>
</dbReference>
<keyword evidence="11 13" id="KW-0030">Aminoacyl-tRNA synthetase</keyword>
<proteinExistence type="inferred from homology"/>
<dbReference type="SUPFAM" id="SSF55186">
    <property type="entry name" value="ThrRS/AlaRS common domain"/>
    <property type="match status" value="1"/>
</dbReference>
<dbReference type="PROSITE" id="PS51880">
    <property type="entry name" value="TGS"/>
    <property type="match status" value="1"/>
</dbReference>
<dbReference type="InterPro" id="IPR036621">
    <property type="entry name" value="Anticodon-bd_dom_sf"/>
</dbReference>
<dbReference type="FunFam" id="3.30.930.10:FF:000002">
    <property type="entry name" value="Threonine--tRNA ligase"/>
    <property type="match status" value="1"/>
</dbReference>
<dbReference type="CDD" id="cd01667">
    <property type="entry name" value="TGS_ThrRS"/>
    <property type="match status" value="1"/>
</dbReference>
<gene>
    <name evidence="13" type="primary">thrS</name>
    <name evidence="16" type="ORF">XD97_0037</name>
</gene>
<dbReference type="CDD" id="cd00771">
    <property type="entry name" value="ThrRS_core"/>
    <property type="match status" value="1"/>
</dbReference>
<dbReference type="GO" id="GO:0005737">
    <property type="term" value="C:cytoplasm"/>
    <property type="evidence" value="ECO:0007669"/>
    <property type="project" value="UniProtKB-SubCell"/>
</dbReference>
<keyword evidence="8 13" id="KW-0067">ATP-binding</keyword>
<dbReference type="NCBIfam" id="TIGR00418">
    <property type="entry name" value="thrS"/>
    <property type="match status" value="1"/>
</dbReference>
<keyword evidence="9 13" id="KW-0694">RNA-binding</keyword>
<dbReference type="PANTHER" id="PTHR11451:SF44">
    <property type="entry name" value="THREONINE--TRNA LIGASE, CHLOROPLASTIC_MITOCHONDRIAL 2"/>
    <property type="match status" value="1"/>
</dbReference>
<dbReference type="GO" id="GO:0005524">
    <property type="term" value="F:ATP binding"/>
    <property type="evidence" value="ECO:0007669"/>
    <property type="project" value="UniProtKB-UniRule"/>
</dbReference>
<dbReference type="CDD" id="cd00860">
    <property type="entry name" value="ThrRS_anticodon"/>
    <property type="match status" value="1"/>
</dbReference>
<dbReference type="SUPFAM" id="SSF55681">
    <property type="entry name" value="Class II aaRS and biotin synthetases"/>
    <property type="match status" value="1"/>
</dbReference>
<dbReference type="InterPro" id="IPR002320">
    <property type="entry name" value="Thr-tRNA-ligase_IIa"/>
</dbReference>
<sequence>MAEVNQVRVSLPDGSVREYPLGTSLLQVAESISPRLAREALAAMVDDRAVDLKHVLDRDAPVRILTFADEEGRRVYRHSTAHVMAQAVQRLFPGVKLAIGPAITDGFYYDFDPSEPFTPDDLAAIEKEMLKIIKADHPFERYEFSRPEALARFKETGQDYKVELIGELPEKEVISCYRQGDFWDLCAGPHVPSTGRLKAVKLLSVAGAYWRGDEKNRMLQRIYGTSFPKKSMLDEYLYRIEEAKRRDHRKLGAELDLFSIQDEGPGFVFFHPKGMIVRNELEKFWREEHSKRGYQEIRTPVILNRALWEQSGHWEHYRDNMYFTKIDGNDYAVKPMNCPGSILIYKSRLHSYRDLPVRMGELGLVHRHELSGVLHGLMRVRCFTQDDAHIFMLPDQVKEEIIGVIDLVDDFYRVFGFPYRVELSTKPQKAMGDDHIWELATGALREALEARGFDYKVNEGDGAFYGPKIDFHLEDCLGRTWQCGTIQLDFLMPEKFDLNYVGEDGQKHRPVMLHRVVFGSMERFIGILTEHFAGAFPAWLAPVQVRVLPIAGRHAAYARRVVDQLLACGIRVEPDTRNEKIGYKIREAQALKIPYMLVTGDKEAASGTVAVRRRAQGDLGPMALDEFKKILLEEIKTKVC</sequence>
<evidence type="ECO:0000256" key="11">
    <source>
        <dbReference type="ARBA" id="ARBA00023146"/>
    </source>
</evidence>
<dbReference type="Gene3D" id="3.30.930.10">
    <property type="entry name" value="Bira Bifunctional Protein, Domain 2"/>
    <property type="match status" value="1"/>
</dbReference>
<feature type="binding site" evidence="13">
    <location>
        <position position="338"/>
    </location>
    <ligand>
        <name>Zn(2+)</name>
        <dbReference type="ChEBI" id="CHEBI:29105"/>
        <note>catalytic</note>
    </ligand>
</feature>
<evidence type="ECO:0000256" key="13">
    <source>
        <dbReference type="HAMAP-Rule" id="MF_00184"/>
    </source>
</evidence>
<evidence type="ECO:0000256" key="1">
    <source>
        <dbReference type="ARBA" id="ARBA00008226"/>
    </source>
</evidence>
<dbReference type="InterPro" id="IPR047246">
    <property type="entry name" value="ThrRS_anticodon"/>
</dbReference>
<dbReference type="GO" id="GO:0046872">
    <property type="term" value="F:metal ion binding"/>
    <property type="evidence" value="ECO:0007669"/>
    <property type="project" value="UniProtKB-KW"/>
</dbReference>
<evidence type="ECO:0000313" key="16">
    <source>
        <dbReference type="EMBL" id="KUK84082.1"/>
    </source>
</evidence>
<dbReference type="InterPro" id="IPR012676">
    <property type="entry name" value="TGS-like"/>
</dbReference>
<dbReference type="Pfam" id="PF03129">
    <property type="entry name" value="HGTP_anticodon"/>
    <property type="match status" value="1"/>
</dbReference>
<name>A0A124FZE2_9FIRM</name>
<feature type="binding site" evidence="13">
    <location>
        <position position="389"/>
    </location>
    <ligand>
        <name>Zn(2+)</name>
        <dbReference type="ChEBI" id="CHEBI:29105"/>
        <note>catalytic</note>
    </ligand>
</feature>
<evidence type="ECO:0000256" key="9">
    <source>
        <dbReference type="ARBA" id="ARBA00022884"/>
    </source>
</evidence>
<dbReference type="InterPro" id="IPR018163">
    <property type="entry name" value="Thr/Ala-tRNA-synth_IIc_edit"/>
</dbReference>
<keyword evidence="5 13" id="KW-0479">Metal-binding</keyword>